<organism evidence="4 5">
    <name type="scientific">Urochloa decumbens</name>
    <dbReference type="NCBI Taxonomy" id="240449"/>
    <lineage>
        <taxon>Eukaryota</taxon>
        <taxon>Viridiplantae</taxon>
        <taxon>Streptophyta</taxon>
        <taxon>Embryophyta</taxon>
        <taxon>Tracheophyta</taxon>
        <taxon>Spermatophyta</taxon>
        <taxon>Magnoliopsida</taxon>
        <taxon>Liliopsida</taxon>
        <taxon>Poales</taxon>
        <taxon>Poaceae</taxon>
        <taxon>PACMAD clade</taxon>
        <taxon>Panicoideae</taxon>
        <taxon>Panicodae</taxon>
        <taxon>Paniceae</taxon>
        <taxon>Melinidinae</taxon>
        <taxon>Urochloa</taxon>
    </lineage>
</organism>
<evidence type="ECO:0000259" key="3">
    <source>
        <dbReference type="Pfam" id="PF23559"/>
    </source>
</evidence>
<sequence>MANPLQIAKAGWCLTVTGWLLSPVFSLLWNRLFAYLASDTSRKLRELEILSIPSLKQMLRDVEKQRMERTTKDKGSVSDLMTLKRIEDHLKSALYEAEDIVDLVHYYRIERKVLGDRSWVWVQQLLSTAGACITRCKGSWFLTRTETILRAAVLQCAKGLCWLCFTLCRSGEQEQIPISQRPSNTVLQKLRVWSQSLDIKTLCLFMKRWIIKTHASACFYRNWSYAVVGIKSNQKDDIAAVSFLPVIEGWRLKKRIEQIENIVSDSKKSHLLNEDSSSSKILVKDTNNKESDSTQEEIDDLHRGIKREVFGRDKERDKICNMLREGSEAYGNKPYCVIGIHGITGSGKSTLAQYVCDHEKKAEDKHFDLIMFSHASTTFKVDKIFVDMLEQIRQEKPSDTKGPKSLQKELKEELRNKCFLLVLDDLWVSNENQKGQDILLDALDTGRNGSVILVTAQREDAAAALGAHKQILLPDLEENDFLSLLMHHALPGTINDDEEYERIGRKIAKRLHRSPIAAVTVGKQLQRNRRISFWESTANDDMLNKTMGALWWSYLQLGDDIRRCSAYCSTFPRGYDLKRDQLVRIWIAQGFVKTRSDAAEELEDVGERYFDELLTFSFLQVQRTDYGSDKFTIHDLLHELAERVAGCDFHRIGLDWSPKDIPQGVRHVFIETNNVAEIAENYLDLGNLRTLIIKEEHLTDTDRNHDLEKVFESLFMRMTKLRVLIVELNHDTKASSVPVPAFVDQM</sequence>
<reference evidence="5" key="1">
    <citation type="submission" date="2024-06" db="EMBL/GenBank/DDBJ databases">
        <authorList>
            <person name="Ryan C."/>
        </authorList>
    </citation>
    <scope>NUCLEOTIDE SEQUENCE [LARGE SCALE GENOMIC DNA]</scope>
</reference>
<evidence type="ECO:0000256" key="1">
    <source>
        <dbReference type="ARBA" id="ARBA00022821"/>
    </source>
</evidence>
<dbReference type="InterPro" id="IPR002182">
    <property type="entry name" value="NB-ARC"/>
</dbReference>
<keyword evidence="5" id="KW-1185">Reference proteome</keyword>
<gene>
    <name evidence="4" type="ORF">URODEC1_LOCUS60503</name>
</gene>
<dbReference type="InterPro" id="IPR027417">
    <property type="entry name" value="P-loop_NTPase"/>
</dbReference>
<dbReference type="InterPro" id="IPR058922">
    <property type="entry name" value="WHD_DRP"/>
</dbReference>
<protein>
    <recommendedName>
        <fullName evidence="6">AAA+ ATPase domain-containing protein</fullName>
    </recommendedName>
</protein>
<evidence type="ECO:0000313" key="5">
    <source>
        <dbReference type="Proteomes" id="UP001497457"/>
    </source>
</evidence>
<dbReference type="PANTHER" id="PTHR23155:SF1058">
    <property type="entry name" value="OS11G0668100 PROTEIN"/>
    <property type="match status" value="1"/>
</dbReference>
<reference evidence="4 5" key="2">
    <citation type="submission" date="2024-10" db="EMBL/GenBank/DDBJ databases">
        <authorList>
            <person name="Ryan C."/>
        </authorList>
    </citation>
    <scope>NUCLEOTIDE SEQUENCE [LARGE SCALE GENOMIC DNA]</scope>
</reference>
<evidence type="ECO:0008006" key="6">
    <source>
        <dbReference type="Google" id="ProtNLM"/>
    </source>
</evidence>
<dbReference type="InterPro" id="IPR036388">
    <property type="entry name" value="WH-like_DNA-bd_sf"/>
</dbReference>
<evidence type="ECO:0000259" key="2">
    <source>
        <dbReference type="Pfam" id="PF00931"/>
    </source>
</evidence>
<dbReference type="Proteomes" id="UP001497457">
    <property type="component" value="Chromosome 24b"/>
</dbReference>
<dbReference type="Gene3D" id="1.10.10.10">
    <property type="entry name" value="Winged helix-like DNA-binding domain superfamily/Winged helix DNA-binding domain"/>
    <property type="match status" value="1"/>
</dbReference>
<proteinExistence type="predicted"/>
<name>A0ABC9B463_9POAL</name>
<keyword evidence="1" id="KW-0611">Plant defense</keyword>
<dbReference type="EMBL" id="OZ075134">
    <property type="protein sequence ID" value="CAL4991095.1"/>
    <property type="molecule type" value="Genomic_DNA"/>
</dbReference>
<dbReference type="Gene3D" id="3.40.50.300">
    <property type="entry name" value="P-loop containing nucleotide triphosphate hydrolases"/>
    <property type="match status" value="1"/>
</dbReference>
<feature type="domain" description="Disease resistance protein winged helix" evidence="3">
    <location>
        <begin position="571"/>
        <end position="641"/>
    </location>
</feature>
<dbReference type="PANTHER" id="PTHR23155">
    <property type="entry name" value="DISEASE RESISTANCE PROTEIN RP"/>
    <property type="match status" value="1"/>
</dbReference>
<dbReference type="PRINTS" id="PR00364">
    <property type="entry name" value="DISEASERSIST"/>
</dbReference>
<evidence type="ECO:0000313" key="4">
    <source>
        <dbReference type="EMBL" id="CAL4991095.1"/>
    </source>
</evidence>
<dbReference type="Pfam" id="PF00931">
    <property type="entry name" value="NB-ARC"/>
    <property type="match status" value="1"/>
</dbReference>
<accession>A0ABC9B463</accession>
<feature type="domain" description="NB-ARC" evidence="2">
    <location>
        <begin position="314"/>
        <end position="490"/>
    </location>
</feature>
<dbReference type="Pfam" id="PF23559">
    <property type="entry name" value="WHD_DRP"/>
    <property type="match status" value="1"/>
</dbReference>
<dbReference type="SUPFAM" id="SSF52540">
    <property type="entry name" value="P-loop containing nucleoside triphosphate hydrolases"/>
    <property type="match status" value="1"/>
</dbReference>
<dbReference type="AlphaFoldDB" id="A0ABC9B463"/>
<dbReference type="InterPro" id="IPR044974">
    <property type="entry name" value="Disease_R_plants"/>
</dbReference>